<proteinExistence type="predicted"/>
<keyword evidence="2" id="KW-1185">Reference proteome</keyword>
<dbReference type="KEGG" id="sfj:SAMEA4384070_2147"/>
<evidence type="ECO:0000313" key="2">
    <source>
        <dbReference type="Proteomes" id="UP000215134"/>
    </source>
</evidence>
<evidence type="ECO:0000313" key="1">
    <source>
        <dbReference type="EMBL" id="SNW00415.1"/>
    </source>
</evidence>
<dbReference type="InterPro" id="IPR024651">
    <property type="entry name" value="FAD-SLDH_ssu"/>
</dbReference>
<organism evidence="1 2">
    <name type="scientific">Serratia ficaria</name>
    <dbReference type="NCBI Taxonomy" id="61651"/>
    <lineage>
        <taxon>Bacteria</taxon>
        <taxon>Pseudomonadati</taxon>
        <taxon>Pseudomonadota</taxon>
        <taxon>Gammaproteobacteria</taxon>
        <taxon>Enterobacterales</taxon>
        <taxon>Yersiniaceae</taxon>
        <taxon>Serratia</taxon>
    </lineage>
</organism>
<dbReference type="GeneID" id="75027304"/>
<protein>
    <submittedName>
        <fullName evidence="1">Membrane bound FAD containing D-sorbitol dehydrogenase</fullName>
    </submittedName>
</protein>
<dbReference type="OrthoDB" id="6162173at2"/>
<dbReference type="AlphaFoldDB" id="A0A240BXL1"/>
<reference evidence="1 2" key="1">
    <citation type="submission" date="2017-06" db="EMBL/GenBank/DDBJ databases">
        <authorList>
            <consortium name="Pathogen Informatics"/>
        </authorList>
    </citation>
    <scope>NUCLEOTIDE SEQUENCE [LARGE SCALE GENOMIC DNA]</scope>
    <source>
        <strain evidence="1 2">NCTC12148</strain>
    </source>
</reference>
<dbReference type="EMBL" id="LT906479">
    <property type="protein sequence ID" value="SNW00415.1"/>
    <property type="molecule type" value="Genomic_DNA"/>
</dbReference>
<dbReference type="RefSeq" id="WP_061795436.1">
    <property type="nucleotide sequence ID" value="NZ_CABITV010000007.1"/>
</dbReference>
<gene>
    <name evidence="1" type="ORF">SAMEA4384070_02147</name>
</gene>
<accession>A0A240BXL1</accession>
<dbReference type="Proteomes" id="UP000215134">
    <property type="component" value="Chromosome 1"/>
</dbReference>
<dbReference type="PROSITE" id="PS51318">
    <property type="entry name" value="TAT"/>
    <property type="match status" value="1"/>
</dbReference>
<dbReference type="STRING" id="1411141.GCA_001590885_01016"/>
<dbReference type="Pfam" id="PF12318">
    <property type="entry name" value="FAD-SLDH"/>
    <property type="match status" value="1"/>
</dbReference>
<sequence>MITLSRRRLVLGSAGLLAAGAVGQSLLGRIAFALPQPAAMPENFLAISRLLTGIPLPDPRLAQRLHAALQPLFPRLEHQITLLGELLARHADLRGEALHALIEQQPERLADLYEALMSGWYLGVVGDPAKPTCIAFENIVSYQLVRDSLTPPSYCPGEPNFWTQPPRKENAHV</sequence>
<dbReference type="InterPro" id="IPR006311">
    <property type="entry name" value="TAT_signal"/>
</dbReference>
<name>A0A240BXL1_SERFI</name>